<name>A0A8J5R1N2_ZIZPA</name>
<sequence>MRARCRSARLFRLVRQLARLTAPRRAASSPLAAAHAVALPPSSTAIYTSTSLATRVLPHLLLSPPLTDAPRARWVTEGEGL</sequence>
<comment type="caution">
    <text evidence="1">The sequence shown here is derived from an EMBL/GenBank/DDBJ whole genome shotgun (WGS) entry which is preliminary data.</text>
</comment>
<evidence type="ECO:0000313" key="2">
    <source>
        <dbReference type="Proteomes" id="UP000729402"/>
    </source>
</evidence>
<reference evidence="1" key="1">
    <citation type="journal article" date="2021" name="bioRxiv">
        <title>Whole Genome Assembly and Annotation of Northern Wild Rice, Zizania palustris L., Supports a Whole Genome Duplication in the Zizania Genus.</title>
        <authorList>
            <person name="Haas M."/>
            <person name="Kono T."/>
            <person name="Macchietto M."/>
            <person name="Millas R."/>
            <person name="McGilp L."/>
            <person name="Shao M."/>
            <person name="Duquette J."/>
            <person name="Hirsch C.N."/>
            <person name="Kimball J."/>
        </authorList>
    </citation>
    <scope>NUCLEOTIDE SEQUENCE</scope>
    <source>
        <tissue evidence="1">Fresh leaf tissue</tissue>
    </source>
</reference>
<proteinExistence type="predicted"/>
<dbReference type="EMBL" id="JAAALK010000960">
    <property type="protein sequence ID" value="KAG8043316.1"/>
    <property type="molecule type" value="Genomic_DNA"/>
</dbReference>
<dbReference type="AlphaFoldDB" id="A0A8J5R1N2"/>
<accession>A0A8J5R1N2</accession>
<gene>
    <name evidence="1" type="ORF">GUJ93_ZPchr2162g18761</name>
</gene>
<evidence type="ECO:0000313" key="1">
    <source>
        <dbReference type="EMBL" id="KAG8043316.1"/>
    </source>
</evidence>
<dbReference type="Proteomes" id="UP000729402">
    <property type="component" value="Unassembled WGS sequence"/>
</dbReference>
<organism evidence="1 2">
    <name type="scientific">Zizania palustris</name>
    <name type="common">Northern wild rice</name>
    <dbReference type="NCBI Taxonomy" id="103762"/>
    <lineage>
        <taxon>Eukaryota</taxon>
        <taxon>Viridiplantae</taxon>
        <taxon>Streptophyta</taxon>
        <taxon>Embryophyta</taxon>
        <taxon>Tracheophyta</taxon>
        <taxon>Spermatophyta</taxon>
        <taxon>Magnoliopsida</taxon>
        <taxon>Liliopsida</taxon>
        <taxon>Poales</taxon>
        <taxon>Poaceae</taxon>
        <taxon>BOP clade</taxon>
        <taxon>Oryzoideae</taxon>
        <taxon>Oryzeae</taxon>
        <taxon>Zizaniinae</taxon>
        <taxon>Zizania</taxon>
    </lineage>
</organism>
<keyword evidence="2" id="KW-1185">Reference proteome</keyword>
<protein>
    <submittedName>
        <fullName evidence="1">Uncharacterized protein</fullName>
    </submittedName>
</protein>
<reference evidence="1" key="2">
    <citation type="submission" date="2021-02" db="EMBL/GenBank/DDBJ databases">
        <authorList>
            <person name="Kimball J.A."/>
            <person name="Haas M.W."/>
            <person name="Macchietto M."/>
            <person name="Kono T."/>
            <person name="Duquette J."/>
            <person name="Shao M."/>
        </authorList>
    </citation>
    <scope>NUCLEOTIDE SEQUENCE</scope>
    <source>
        <tissue evidence="1">Fresh leaf tissue</tissue>
    </source>
</reference>